<accession>A0A3M7SAF8</accession>
<dbReference type="AlphaFoldDB" id="A0A3M7SAF8"/>
<name>A0A3M7SAF8_BRAPC</name>
<gene>
    <name evidence="1" type="ORF">BpHYR1_013875</name>
</gene>
<keyword evidence="2" id="KW-1185">Reference proteome</keyword>
<proteinExistence type="predicted"/>
<sequence>MWRRLEFEFKLRKGLRIRWLASRSIEFGHGLLAALLDGRMDTRLDRLLSQMEVRLRDLYVFYNI</sequence>
<dbReference type="Proteomes" id="UP000276133">
    <property type="component" value="Unassembled WGS sequence"/>
</dbReference>
<protein>
    <submittedName>
        <fullName evidence="1">Uncharacterized protein</fullName>
    </submittedName>
</protein>
<comment type="caution">
    <text evidence="1">The sequence shown here is derived from an EMBL/GenBank/DDBJ whole genome shotgun (WGS) entry which is preliminary data.</text>
</comment>
<reference evidence="1 2" key="1">
    <citation type="journal article" date="2018" name="Sci. Rep.">
        <title>Genomic signatures of local adaptation to the degree of environmental predictability in rotifers.</title>
        <authorList>
            <person name="Franch-Gras L."/>
            <person name="Hahn C."/>
            <person name="Garcia-Roger E.M."/>
            <person name="Carmona M.J."/>
            <person name="Serra M."/>
            <person name="Gomez A."/>
        </authorList>
    </citation>
    <scope>NUCLEOTIDE SEQUENCE [LARGE SCALE GENOMIC DNA]</scope>
    <source>
        <strain evidence="1">HYR1</strain>
    </source>
</reference>
<evidence type="ECO:0000313" key="2">
    <source>
        <dbReference type="Proteomes" id="UP000276133"/>
    </source>
</evidence>
<dbReference type="EMBL" id="REGN01001757">
    <property type="protein sequence ID" value="RNA32742.1"/>
    <property type="molecule type" value="Genomic_DNA"/>
</dbReference>
<evidence type="ECO:0000313" key="1">
    <source>
        <dbReference type="EMBL" id="RNA32742.1"/>
    </source>
</evidence>
<organism evidence="1 2">
    <name type="scientific">Brachionus plicatilis</name>
    <name type="common">Marine rotifer</name>
    <name type="synonym">Brachionus muelleri</name>
    <dbReference type="NCBI Taxonomy" id="10195"/>
    <lineage>
        <taxon>Eukaryota</taxon>
        <taxon>Metazoa</taxon>
        <taxon>Spiralia</taxon>
        <taxon>Gnathifera</taxon>
        <taxon>Rotifera</taxon>
        <taxon>Eurotatoria</taxon>
        <taxon>Monogononta</taxon>
        <taxon>Pseudotrocha</taxon>
        <taxon>Ploima</taxon>
        <taxon>Brachionidae</taxon>
        <taxon>Brachionus</taxon>
    </lineage>
</organism>